<dbReference type="PANTHER" id="PTHR11538">
    <property type="entry name" value="PHENYLALANYL-TRNA SYNTHETASE"/>
    <property type="match status" value="1"/>
</dbReference>
<evidence type="ECO:0000313" key="3">
    <source>
        <dbReference type="Proteomes" id="UP000824469"/>
    </source>
</evidence>
<evidence type="ECO:0000259" key="1">
    <source>
        <dbReference type="Pfam" id="PF10354"/>
    </source>
</evidence>
<protein>
    <recommendedName>
        <fullName evidence="1">25S rRNA (uridine-N(3))-methyltransferase BMT5-like domain-containing protein</fullName>
    </recommendedName>
</protein>
<dbReference type="GO" id="GO:0005737">
    <property type="term" value="C:cytoplasm"/>
    <property type="evidence" value="ECO:0007669"/>
    <property type="project" value="TreeGrafter"/>
</dbReference>
<sequence>MMEQLPYCPPIFQELQRQIEAAVLAQRLCPFQSTLVHYSSLHRILLVGEGDFSFSSALATAFGCAENIVATSLDTRETVLGFYKSAANSIWNLLSRGACVLHGVDATRMDQLVILSGTMFDRVVFNFPHSGFWGKEDKDEVIKKHRDLVSKFFQSARMLLSCTGEIHITHKEGLQYRKWNLVGEAMNCGLFLKECVIFRIADYPGYTNKRGSGVCIDESFPLGECKTYKFMLTPAAFIEKELLLVSKGPY</sequence>
<reference evidence="2 3" key="1">
    <citation type="journal article" date="2021" name="Nat. Plants">
        <title>The Taxus genome provides insights into paclitaxel biosynthesis.</title>
        <authorList>
            <person name="Xiong X."/>
            <person name="Gou J."/>
            <person name="Liao Q."/>
            <person name="Li Y."/>
            <person name="Zhou Q."/>
            <person name="Bi G."/>
            <person name="Li C."/>
            <person name="Du R."/>
            <person name="Wang X."/>
            <person name="Sun T."/>
            <person name="Guo L."/>
            <person name="Liang H."/>
            <person name="Lu P."/>
            <person name="Wu Y."/>
            <person name="Zhang Z."/>
            <person name="Ro D.K."/>
            <person name="Shang Y."/>
            <person name="Huang S."/>
            <person name="Yan J."/>
        </authorList>
    </citation>
    <scope>NUCLEOTIDE SEQUENCE [LARGE SCALE GENOMIC DNA]</scope>
    <source>
        <strain evidence="2">Ta-2019</strain>
    </source>
</reference>
<dbReference type="AlphaFoldDB" id="A0AA38FXU6"/>
<keyword evidence="3" id="KW-1185">Reference proteome</keyword>
<dbReference type="OMA" id="CVIFRIA"/>
<dbReference type="InterPro" id="IPR019446">
    <property type="entry name" value="BMT5-like"/>
</dbReference>
<dbReference type="GO" id="GO:0070042">
    <property type="term" value="F:rRNA (uridine-N3-)-methyltransferase activity"/>
    <property type="evidence" value="ECO:0007669"/>
    <property type="project" value="InterPro"/>
</dbReference>
<dbReference type="PANTHER" id="PTHR11538:SF26">
    <property type="entry name" value="FERREDOXIN-FOLD ANTICODON-BINDING DOMAIN-CONTAINING PROTEIN 1"/>
    <property type="match status" value="1"/>
</dbReference>
<dbReference type="Pfam" id="PF10354">
    <property type="entry name" value="BMT5-like"/>
    <property type="match status" value="1"/>
</dbReference>
<gene>
    <name evidence="2" type="ORF">KI387_027892</name>
</gene>
<dbReference type="Proteomes" id="UP000824469">
    <property type="component" value="Unassembled WGS sequence"/>
</dbReference>
<proteinExistence type="predicted"/>
<dbReference type="EMBL" id="JAHRHJ020000006">
    <property type="protein sequence ID" value="KAH9312857.1"/>
    <property type="molecule type" value="Genomic_DNA"/>
</dbReference>
<accession>A0AA38FXU6</accession>
<dbReference type="GO" id="GO:0070475">
    <property type="term" value="P:rRNA base methylation"/>
    <property type="evidence" value="ECO:0007669"/>
    <property type="project" value="InterPro"/>
</dbReference>
<name>A0AA38FXU6_TAXCH</name>
<comment type="caution">
    <text evidence="2">The sequence shown here is derived from an EMBL/GenBank/DDBJ whole genome shotgun (WGS) entry which is preliminary data.</text>
</comment>
<organism evidence="2 3">
    <name type="scientific">Taxus chinensis</name>
    <name type="common">Chinese yew</name>
    <name type="synonym">Taxus wallichiana var. chinensis</name>
    <dbReference type="NCBI Taxonomy" id="29808"/>
    <lineage>
        <taxon>Eukaryota</taxon>
        <taxon>Viridiplantae</taxon>
        <taxon>Streptophyta</taxon>
        <taxon>Embryophyta</taxon>
        <taxon>Tracheophyta</taxon>
        <taxon>Spermatophyta</taxon>
        <taxon>Pinopsida</taxon>
        <taxon>Pinidae</taxon>
        <taxon>Conifers II</taxon>
        <taxon>Cupressales</taxon>
        <taxon>Taxaceae</taxon>
        <taxon>Taxus</taxon>
    </lineage>
</organism>
<feature type="domain" description="25S rRNA (uridine-N(3))-methyltransferase BMT5-like" evidence="1">
    <location>
        <begin position="45"/>
        <end position="210"/>
    </location>
</feature>
<evidence type="ECO:0000313" key="2">
    <source>
        <dbReference type="EMBL" id="KAH9312857.1"/>
    </source>
</evidence>